<dbReference type="EMBL" id="JAXLQG010000019">
    <property type="protein sequence ID" value="KAK5530437.1"/>
    <property type="molecule type" value="Genomic_DNA"/>
</dbReference>
<gene>
    <name evidence="2" type="ORF">LTR25_009015</name>
</gene>
<accession>A0AAV9PYQ4</accession>
<dbReference type="AlphaFoldDB" id="A0AAV9PYQ4"/>
<dbReference type="Proteomes" id="UP001345827">
    <property type="component" value="Unassembled WGS sequence"/>
</dbReference>
<sequence>MEEKCPKSPAAEPKWKKHRTVPPPLGPPSTESRWHPDRRSTPEAQQKCHEYTQEHKKLLEKQAAADKNVAELEKKPLELTGKEQ</sequence>
<reference evidence="2 3" key="1">
    <citation type="submission" date="2023-06" db="EMBL/GenBank/DDBJ databases">
        <title>Black Yeasts Isolated from many extreme environments.</title>
        <authorList>
            <person name="Coleine C."/>
            <person name="Stajich J.E."/>
            <person name="Selbmann L."/>
        </authorList>
    </citation>
    <scope>NUCLEOTIDE SEQUENCE [LARGE SCALE GENOMIC DNA]</scope>
    <source>
        <strain evidence="2 3">CCFEE 5887</strain>
    </source>
</reference>
<comment type="caution">
    <text evidence="2">The sequence shown here is derived from an EMBL/GenBank/DDBJ whole genome shotgun (WGS) entry which is preliminary data.</text>
</comment>
<feature type="region of interest" description="Disordered" evidence="1">
    <location>
        <begin position="61"/>
        <end position="84"/>
    </location>
</feature>
<evidence type="ECO:0000256" key="1">
    <source>
        <dbReference type="SAM" id="MobiDB-lite"/>
    </source>
</evidence>
<evidence type="ECO:0000313" key="2">
    <source>
        <dbReference type="EMBL" id="KAK5530437.1"/>
    </source>
</evidence>
<proteinExistence type="predicted"/>
<organism evidence="2 3">
    <name type="scientific">Vermiconidia calcicola</name>
    <dbReference type="NCBI Taxonomy" id="1690605"/>
    <lineage>
        <taxon>Eukaryota</taxon>
        <taxon>Fungi</taxon>
        <taxon>Dikarya</taxon>
        <taxon>Ascomycota</taxon>
        <taxon>Pezizomycotina</taxon>
        <taxon>Dothideomycetes</taxon>
        <taxon>Dothideomycetidae</taxon>
        <taxon>Mycosphaerellales</taxon>
        <taxon>Extremaceae</taxon>
        <taxon>Vermiconidia</taxon>
    </lineage>
</organism>
<feature type="region of interest" description="Disordered" evidence="1">
    <location>
        <begin position="1"/>
        <end position="49"/>
    </location>
</feature>
<protein>
    <submittedName>
        <fullName evidence="2">Uncharacterized protein</fullName>
    </submittedName>
</protein>
<name>A0AAV9PYQ4_9PEZI</name>
<feature type="compositionally biased region" description="Basic and acidic residues" evidence="1">
    <location>
        <begin position="32"/>
        <end position="49"/>
    </location>
</feature>
<evidence type="ECO:0000313" key="3">
    <source>
        <dbReference type="Proteomes" id="UP001345827"/>
    </source>
</evidence>
<keyword evidence="3" id="KW-1185">Reference proteome</keyword>